<dbReference type="Proteomes" id="UP000476820">
    <property type="component" value="Unassembled WGS sequence"/>
</dbReference>
<dbReference type="Pfam" id="PF12646">
    <property type="entry name" value="DUF3783"/>
    <property type="match status" value="1"/>
</dbReference>
<name>A0A0L9Y6I0_CLOBO</name>
<sequence>MIPNIKCILAYGLEDSEINKIKQRYGKVIKINKDMGNVKIKDLISGLEQVEESEDMIEEKMIIFNKFAEGELKGAIKYIRGFTSDGVLAVTTPVSCNWSLKYLLEHLIEEREWHKAGQKGRE</sequence>
<dbReference type="AlphaFoldDB" id="A0A0L9Y6I0"/>
<evidence type="ECO:0000313" key="2">
    <source>
        <dbReference type="EMBL" id="NFN36814.1"/>
    </source>
</evidence>
<organism evidence="1 4">
    <name type="scientific">Clostridium botulinum</name>
    <dbReference type="NCBI Taxonomy" id="1491"/>
    <lineage>
        <taxon>Bacteria</taxon>
        <taxon>Bacillati</taxon>
        <taxon>Bacillota</taxon>
        <taxon>Clostridia</taxon>
        <taxon>Eubacteriales</taxon>
        <taxon>Clostridiaceae</taxon>
        <taxon>Clostridium</taxon>
    </lineage>
</organism>
<proteinExistence type="predicted"/>
<dbReference type="OrthoDB" id="2053609at2"/>
<dbReference type="InterPro" id="IPR016621">
    <property type="entry name" value="UCP014543"/>
</dbReference>
<dbReference type="Proteomes" id="UP000473681">
    <property type="component" value="Unassembled WGS sequence"/>
</dbReference>
<protein>
    <submittedName>
        <fullName evidence="1">DUF3783 domain-containing protein</fullName>
    </submittedName>
</protein>
<reference evidence="3 4" key="1">
    <citation type="submission" date="2019-04" db="EMBL/GenBank/DDBJ databases">
        <title>Genome sequencing of Clostridium botulinum Groups I-IV and Clostridium butyricum.</title>
        <authorList>
            <person name="Brunt J."/>
            <person name="Van Vliet A.H.M."/>
            <person name="Stringer S.C."/>
            <person name="Carter A.T."/>
            <person name="Peck M.W."/>
        </authorList>
    </citation>
    <scope>NUCLEOTIDE SEQUENCE [LARGE SCALE GENOMIC DNA]</scope>
    <source>
        <strain evidence="1 4">1605</strain>
        <strain evidence="2 3">CB-K-33E</strain>
    </source>
</reference>
<evidence type="ECO:0000313" key="3">
    <source>
        <dbReference type="Proteomes" id="UP000473681"/>
    </source>
</evidence>
<dbReference type="PIRSF" id="PIRSF014543">
    <property type="entry name" value="UCP014543"/>
    <property type="match status" value="1"/>
</dbReference>
<dbReference type="EMBL" id="SWOV01000081">
    <property type="protein sequence ID" value="NFF89548.1"/>
    <property type="molecule type" value="Genomic_DNA"/>
</dbReference>
<accession>A0A0L9Y6I0</accession>
<dbReference type="EMBL" id="SWVK01000033">
    <property type="protein sequence ID" value="NFN36814.1"/>
    <property type="molecule type" value="Genomic_DNA"/>
</dbReference>
<evidence type="ECO:0000313" key="1">
    <source>
        <dbReference type="EMBL" id="NFF89548.1"/>
    </source>
</evidence>
<comment type="caution">
    <text evidence="1">The sequence shown here is derived from an EMBL/GenBank/DDBJ whole genome shotgun (WGS) entry which is preliminary data.</text>
</comment>
<evidence type="ECO:0000313" key="4">
    <source>
        <dbReference type="Proteomes" id="UP000476820"/>
    </source>
</evidence>
<dbReference type="RefSeq" id="WP_012451128.1">
    <property type="nucleotide sequence ID" value="NZ_CP010520.1"/>
</dbReference>
<gene>
    <name evidence="1" type="ORF">FC774_17120</name>
    <name evidence="2" type="ORF">FDB51_17245</name>
</gene>